<feature type="chain" id="PRO_5001813445" evidence="1">
    <location>
        <begin position="34"/>
        <end position="73"/>
    </location>
</feature>
<keyword evidence="1" id="KW-0732">Signal</keyword>
<feature type="non-terminal residue" evidence="2">
    <location>
        <position position="73"/>
    </location>
</feature>
<name>A0A086PFR2_TOXGO</name>
<comment type="caution">
    <text evidence="2">The sequence shown here is derived from an EMBL/GenBank/DDBJ whole genome shotgun (WGS) entry which is preliminary data.</text>
</comment>
<evidence type="ECO:0000313" key="3">
    <source>
        <dbReference type="Proteomes" id="UP000028840"/>
    </source>
</evidence>
<reference evidence="2 3" key="2">
    <citation type="journal article" date="2015" name="Eukaryot. Cell">
        <title>Genetic mapping reveals that sinefungin resistance in Toxoplasma gondii is controlled by a putative amino acid transporter locus that can be used as a negative selectable marker.</title>
        <authorList>
            <person name="Behnke M.S."/>
            <person name="Khan A."/>
            <person name="Sibley L.D."/>
        </authorList>
    </citation>
    <scope>NUCLEOTIDE SEQUENCE [LARGE SCALE GENOMIC DNA]</scope>
    <source>
        <strain evidence="2 3">VAND</strain>
    </source>
</reference>
<gene>
    <name evidence="2" type="ORF">TGVAND_439270</name>
</gene>
<dbReference type="OrthoDB" id="10320284at2759"/>
<proteinExistence type="predicted"/>
<dbReference type="Proteomes" id="UP000028840">
    <property type="component" value="Unassembled WGS sequence"/>
</dbReference>
<dbReference type="AlphaFoldDB" id="A0A086PFR2"/>
<sequence>MGHRTSFGQPSCLVWLAAAFLVLGLCLVQQGAGIQRPHQWKSSEAALSVSLAGDIVDKYSHDSTEGENTVSGG</sequence>
<dbReference type="VEuPathDB" id="ToxoDB:TGVAND_439270"/>
<evidence type="ECO:0000313" key="2">
    <source>
        <dbReference type="EMBL" id="KFG99193.1"/>
    </source>
</evidence>
<dbReference type="EMBL" id="AEYJ02002026">
    <property type="protein sequence ID" value="KFG99193.1"/>
    <property type="molecule type" value="Genomic_DNA"/>
</dbReference>
<feature type="signal peptide" evidence="1">
    <location>
        <begin position="1"/>
        <end position="33"/>
    </location>
</feature>
<accession>A0A086PFR2</accession>
<organism evidence="2 3">
    <name type="scientific">Toxoplasma gondii VAND</name>
    <dbReference type="NCBI Taxonomy" id="933077"/>
    <lineage>
        <taxon>Eukaryota</taxon>
        <taxon>Sar</taxon>
        <taxon>Alveolata</taxon>
        <taxon>Apicomplexa</taxon>
        <taxon>Conoidasida</taxon>
        <taxon>Coccidia</taxon>
        <taxon>Eucoccidiorida</taxon>
        <taxon>Eimeriorina</taxon>
        <taxon>Sarcocystidae</taxon>
        <taxon>Toxoplasma</taxon>
    </lineage>
</organism>
<reference evidence="2 3" key="1">
    <citation type="submission" date="2014-08" db="EMBL/GenBank/DDBJ databases">
        <authorList>
            <person name="Sibley D."/>
            <person name="Venepally P."/>
            <person name="Karamycheva S."/>
            <person name="Hadjithomas M."/>
            <person name="Khan A."/>
            <person name="Brunk B."/>
            <person name="Roos D."/>
            <person name="Caler E."/>
            <person name="Lorenzi H."/>
        </authorList>
    </citation>
    <scope>NUCLEOTIDE SEQUENCE [LARGE SCALE GENOMIC DNA]</scope>
    <source>
        <strain evidence="2 3">VAND</strain>
    </source>
</reference>
<protein>
    <submittedName>
        <fullName evidence="2">Rhoptry protein ROP4</fullName>
    </submittedName>
</protein>
<evidence type="ECO:0000256" key="1">
    <source>
        <dbReference type="SAM" id="SignalP"/>
    </source>
</evidence>